<organism evidence="1 2">
    <name type="scientific">Rhypophila decipiens</name>
    <dbReference type="NCBI Taxonomy" id="261697"/>
    <lineage>
        <taxon>Eukaryota</taxon>
        <taxon>Fungi</taxon>
        <taxon>Dikarya</taxon>
        <taxon>Ascomycota</taxon>
        <taxon>Pezizomycotina</taxon>
        <taxon>Sordariomycetes</taxon>
        <taxon>Sordariomycetidae</taxon>
        <taxon>Sordariales</taxon>
        <taxon>Naviculisporaceae</taxon>
        <taxon>Rhypophila</taxon>
    </lineage>
</organism>
<reference evidence="1" key="2">
    <citation type="submission" date="2023-05" db="EMBL/GenBank/DDBJ databases">
        <authorList>
            <consortium name="Lawrence Berkeley National Laboratory"/>
            <person name="Steindorff A."/>
            <person name="Hensen N."/>
            <person name="Bonometti L."/>
            <person name="Westerberg I."/>
            <person name="Brannstrom I.O."/>
            <person name="Guillou S."/>
            <person name="Cros-Aarteil S."/>
            <person name="Calhoun S."/>
            <person name="Haridas S."/>
            <person name="Kuo A."/>
            <person name="Mondo S."/>
            <person name="Pangilinan J."/>
            <person name="Riley R."/>
            <person name="Labutti K."/>
            <person name="Andreopoulos B."/>
            <person name="Lipzen A."/>
            <person name="Chen C."/>
            <person name="Yanf M."/>
            <person name="Daum C."/>
            <person name="Ng V."/>
            <person name="Clum A."/>
            <person name="Ohm R."/>
            <person name="Martin F."/>
            <person name="Silar P."/>
            <person name="Natvig D."/>
            <person name="Lalanne C."/>
            <person name="Gautier V."/>
            <person name="Ament-Velasquez S.L."/>
            <person name="Kruys A."/>
            <person name="Hutchinson M.I."/>
            <person name="Powell A.J."/>
            <person name="Barry K."/>
            <person name="Miller A.N."/>
            <person name="Grigoriev I.V."/>
            <person name="Debuchy R."/>
            <person name="Gladieux P."/>
            <person name="Thoren M.H."/>
            <person name="Johannesson H."/>
        </authorList>
    </citation>
    <scope>NUCLEOTIDE SEQUENCE</scope>
    <source>
        <strain evidence="1">PSN293</strain>
    </source>
</reference>
<gene>
    <name evidence="1" type="ORF">QBC37DRAFT_477888</name>
</gene>
<protein>
    <submittedName>
        <fullName evidence="1">Uncharacterized protein</fullName>
    </submittedName>
</protein>
<accession>A0AAN7BB48</accession>
<reference evidence="1" key="1">
    <citation type="journal article" date="2023" name="Mol. Phylogenet. Evol.">
        <title>Genome-scale phylogeny and comparative genomics of the fungal order Sordariales.</title>
        <authorList>
            <person name="Hensen N."/>
            <person name="Bonometti L."/>
            <person name="Westerberg I."/>
            <person name="Brannstrom I.O."/>
            <person name="Guillou S."/>
            <person name="Cros-Aarteil S."/>
            <person name="Calhoun S."/>
            <person name="Haridas S."/>
            <person name="Kuo A."/>
            <person name="Mondo S."/>
            <person name="Pangilinan J."/>
            <person name="Riley R."/>
            <person name="LaButti K."/>
            <person name="Andreopoulos B."/>
            <person name="Lipzen A."/>
            <person name="Chen C."/>
            <person name="Yan M."/>
            <person name="Daum C."/>
            <person name="Ng V."/>
            <person name="Clum A."/>
            <person name="Steindorff A."/>
            <person name="Ohm R.A."/>
            <person name="Martin F."/>
            <person name="Silar P."/>
            <person name="Natvig D.O."/>
            <person name="Lalanne C."/>
            <person name="Gautier V."/>
            <person name="Ament-Velasquez S.L."/>
            <person name="Kruys A."/>
            <person name="Hutchinson M.I."/>
            <person name="Powell A.J."/>
            <person name="Barry K."/>
            <person name="Miller A.N."/>
            <person name="Grigoriev I.V."/>
            <person name="Debuchy R."/>
            <person name="Gladieux P."/>
            <person name="Hiltunen Thoren M."/>
            <person name="Johannesson H."/>
        </authorList>
    </citation>
    <scope>NUCLEOTIDE SEQUENCE</scope>
    <source>
        <strain evidence="1">PSN293</strain>
    </source>
</reference>
<dbReference type="Proteomes" id="UP001301769">
    <property type="component" value="Unassembled WGS sequence"/>
</dbReference>
<proteinExistence type="predicted"/>
<comment type="caution">
    <text evidence="1">The sequence shown here is derived from an EMBL/GenBank/DDBJ whole genome shotgun (WGS) entry which is preliminary data.</text>
</comment>
<dbReference type="AlphaFoldDB" id="A0AAN7BB48"/>
<dbReference type="EMBL" id="MU858048">
    <property type="protein sequence ID" value="KAK4219351.1"/>
    <property type="molecule type" value="Genomic_DNA"/>
</dbReference>
<keyword evidence="2" id="KW-1185">Reference proteome</keyword>
<evidence type="ECO:0000313" key="1">
    <source>
        <dbReference type="EMBL" id="KAK4219351.1"/>
    </source>
</evidence>
<evidence type="ECO:0000313" key="2">
    <source>
        <dbReference type="Proteomes" id="UP001301769"/>
    </source>
</evidence>
<name>A0AAN7BB48_9PEZI</name>
<sequence>MSTVSVSGLIANNRMNCTNSVRQSVHTPGNWKVHLFLGASDFGGCLPWFTPLNGLQRRPATEKEAGERRYQETLKSEERYPSSCWCDIRTEVGAKIHVLLIHNLTFCSARSLWGNGGSSRHASQDVKEIILKVWVTGAEVLLAVPVRTGSMRRLGEEPSLGGFPQDLTTRILTVLYLFIHYYYGTNFGNTLRRVHGTQLPREAGRQYAGPRHDIIGQPLRIRGAGRRVSHLPPSTWIGRCFARPHQSPARTVILWVSTLKSPTEKQYYFLPFSAPRFSLRKPCIKASPKTYNRDFCPPCSDRSVKEAVVRVRVTDRVDDDDGMMGLRGGFGGF</sequence>